<evidence type="ECO:0000256" key="3">
    <source>
        <dbReference type="ARBA" id="ARBA00022692"/>
    </source>
</evidence>
<evidence type="ECO:0000256" key="2">
    <source>
        <dbReference type="ARBA" id="ARBA00009583"/>
    </source>
</evidence>
<dbReference type="Pfam" id="PF14857">
    <property type="entry name" value="TMEM151"/>
    <property type="match status" value="1"/>
</dbReference>
<gene>
    <name evidence="8" type="ORF">DFA_07229</name>
</gene>
<feature type="compositionally biased region" description="Polar residues" evidence="6">
    <location>
        <begin position="399"/>
        <end position="419"/>
    </location>
</feature>
<feature type="transmembrane region" description="Helical" evidence="7">
    <location>
        <begin position="36"/>
        <end position="55"/>
    </location>
</feature>
<keyword evidence="4 7" id="KW-1133">Transmembrane helix</keyword>
<evidence type="ECO:0000256" key="5">
    <source>
        <dbReference type="ARBA" id="ARBA00023136"/>
    </source>
</evidence>
<dbReference type="PANTHER" id="PTHR31893">
    <property type="entry name" value="TRANSMEMBRANE PROTEIN 151 HOMOLOG"/>
    <property type="match status" value="1"/>
</dbReference>
<evidence type="ECO:0000313" key="8">
    <source>
        <dbReference type="EMBL" id="EGG20111.1"/>
    </source>
</evidence>
<dbReference type="Proteomes" id="UP000007797">
    <property type="component" value="Unassembled WGS sequence"/>
</dbReference>
<comment type="subcellular location">
    <subcellularLocation>
        <location evidence="1">Membrane</location>
        <topology evidence="1">Multi-pass membrane protein</topology>
    </subcellularLocation>
</comment>
<proteinExistence type="inferred from homology"/>
<evidence type="ECO:0000256" key="1">
    <source>
        <dbReference type="ARBA" id="ARBA00004141"/>
    </source>
</evidence>
<name>F4PVU7_CACFS</name>
<dbReference type="GeneID" id="14872446"/>
<evidence type="ECO:0000313" key="9">
    <source>
        <dbReference type="Proteomes" id="UP000007797"/>
    </source>
</evidence>
<keyword evidence="3 7" id="KW-0812">Transmembrane</keyword>
<evidence type="ECO:0000256" key="6">
    <source>
        <dbReference type="SAM" id="MobiDB-lite"/>
    </source>
</evidence>
<protein>
    <recommendedName>
        <fullName evidence="10">Transmembrane protein</fullName>
    </recommendedName>
</protein>
<dbReference type="PANTHER" id="PTHR31893:SF5">
    <property type="entry name" value="TRANSMEMBRANE PROTEIN 151 HOMOLOG"/>
    <property type="match status" value="1"/>
</dbReference>
<comment type="similarity">
    <text evidence="2">Belongs to the TMEM151 family.</text>
</comment>
<feature type="region of interest" description="Disordered" evidence="6">
    <location>
        <begin position="380"/>
        <end position="419"/>
    </location>
</feature>
<dbReference type="AlphaFoldDB" id="F4PVU7"/>
<keyword evidence="9" id="KW-1185">Reference proteome</keyword>
<evidence type="ECO:0008006" key="10">
    <source>
        <dbReference type="Google" id="ProtNLM"/>
    </source>
</evidence>
<dbReference type="EMBL" id="GL883013">
    <property type="protein sequence ID" value="EGG20111.1"/>
    <property type="molecule type" value="Genomic_DNA"/>
</dbReference>
<dbReference type="GO" id="GO:0016020">
    <property type="term" value="C:membrane"/>
    <property type="evidence" value="ECO:0007669"/>
    <property type="project" value="UniProtKB-SubCell"/>
</dbReference>
<dbReference type="KEGG" id="dfa:DFA_07229"/>
<sequence>MVFQIIQPGRNHSEKVLKKAQRTCCACADSLPWQCFFWLFSIALVIVVAFCATTYKESKDNWYNNPSDTSFDGKKIGSLIGLIFSTFILFIFWIYRFGLSFWGTRAVTLRGMSSIGYLVPYVESLCATKPDIFVESESYHWERRTRSVTRRVNGRTTTETESYEEKVVSHRESNQMFVSDWMDVSPLLDSTVTQQLLQVFFTKEFTHMDDQSLQCLESVKSDMTRRNKPRDTHFELVVHHRINQFQENKLFCLDESRIPWFANSFWWAIVNITFLWFPWEVAYRRILAISQYDILKHVRVTGTVNPLPLDDNILVPEPILYLQLPGTTHGVAHVLVPPGTQPMGPTVLAPNGHLYTLQNNNNNYHTITMEYQKNEQYPLLSPPQVNQQSSSDDLPYGSPSYQQQPNSTNSFQKNNNDKS</sequence>
<dbReference type="InterPro" id="IPR026767">
    <property type="entry name" value="Tmem151"/>
</dbReference>
<evidence type="ECO:0000256" key="7">
    <source>
        <dbReference type="SAM" id="Phobius"/>
    </source>
</evidence>
<organism evidence="8 9">
    <name type="scientific">Cavenderia fasciculata</name>
    <name type="common">Slime mold</name>
    <name type="synonym">Dictyostelium fasciculatum</name>
    <dbReference type="NCBI Taxonomy" id="261658"/>
    <lineage>
        <taxon>Eukaryota</taxon>
        <taxon>Amoebozoa</taxon>
        <taxon>Evosea</taxon>
        <taxon>Eumycetozoa</taxon>
        <taxon>Dictyostelia</taxon>
        <taxon>Acytosteliales</taxon>
        <taxon>Cavenderiaceae</taxon>
        <taxon>Cavenderia</taxon>
    </lineage>
</organism>
<evidence type="ECO:0000256" key="4">
    <source>
        <dbReference type="ARBA" id="ARBA00022989"/>
    </source>
</evidence>
<feature type="compositionally biased region" description="Polar residues" evidence="6">
    <location>
        <begin position="383"/>
        <end position="392"/>
    </location>
</feature>
<dbReference type="OrthoDB" id="5981492at2759"/>
<keyword evidence="5 7" id="KW-0472">Membrane</keyword>
<reference evidence="9" key="1">
    <citation type="journal article" date="2011" name="Genome Res.">
        <title>Phylogeny-wide analysis of social amoeba genomes highlights ancient origins for complex intercellular communication.</title>
        <authorList>
            <person name="Heidel A.J."/>
            <person name="Lawal H.M."/>
            <person name="Felder M."/>
            <person name="Schilde C."/>
            <person name="Helps N.R."/>
            <person name="Tunggal B."/>
            <person name="Rivero F."/>
            <person name="John U."/>
            <person name="Schleicher M."/>
            <person name="Eichinger L."/>
            <person name="Platzer M."/>
            <person name="Noegel A.A."/>
            <person name="Schaap P."/>
            <person name="Gloeckner G."/>
        </authorList>
    </citation>
    <scope>NUCLEOTIDE SEQUENCE [LARGE SCALE GENOMIC DNA]</scope>
    <source>
        <strain evidence="9">SH3</strain>
    </source>
</reference>
<feature type="transmembrane region" description="Helical" evidence="7">
    <location>
        <begin position="76"/>
        <end position="95"/>
    </location>
</feature>
<dbReference type="RefSeq" id="XP_004367094.1">
    <property type="nucleotide sequence ID" value="XM_004367037.1"/>
</dbReference>
<accession>F4PVU7</accession>